<keyword evidence="4" id="KW-0732">Signal</keyword>
<feature type="compositionally biased region" description="Polar residues" evidence="2">
    <location>
        <begin position="249"/>
        <end position="259"/>
    </location>
</feature>
<reference evidence="5" key="1">
    <citation type="submission" date="2023-06" db="EMBL/GenBank/DDBJ databases">
        <title>Genomic analysis of the entomopathogenic nematode Steinernema hermaphroditum.</title>
        <authorList>
            <person name="Schwarz E.M."/>
            <person name="Heppert J.K."/>
            <person name="Baniya A."/>
            <person name="Schwartz H.T."/>
            <person name="Tan C.-H."/>
            <person name="Antoshechkin I."/>
            <person name="Sternberg P.W."/>
            <person name="Goodrich-Blair H."/>
            <person name="Dillman A.R."/>
        </authorList>
    </citation>
    <scope>NUCLEOTIDE SEQUENCE</scope>
    <source>
        <strain evidence="5">PS9179</strain>
        <tissue evidence="5">Whole animal</tissue>
    </source>
</reference>
<feature type="region of interest" description="Disordered" evidence="2">
    <location>
        <begin position="225"/>
        <end position="284"/>
    </location>
</feature>
<feature type="region of interest" description="Disordered" evidence="2">
    <location>
        <begin position="414"/>
        <end position="434"/>
    </location>
</feature>
<feature type="coiled-coil region" evidence="1">
    <location>
        <begin position="145"/>
        <end position="186"/>
    </location>
</feature>
<organism evidence="5 6">
    <name type="scientific">Steinernema hermaphroditum</name>
    <dbReference type="NCBI Taxonomy" id="289476"/>
    <lineage>
        <taxon>Eukaryota</taxon>
        <taxon>Metazoa</taxon>
        <taxon>Ecdysozoa</taxon>
        <taxon>Nematoda</taxon>
        <taxon>Chromadorea</taxon>
        <taxon>Rhabditida</taxon>
        <taxon>Tylenchina</taxon>
        <taxon>Panagrolaimomorpha</taxon>
        <taxon>Strongyloidoidea</taxon>
        <taxon>Steinernematidae</taxon>
        <taxon>Steinernema</taxon>
    </lineage>
</organism>
<evidence type="ECO:0000313" key="6">
    <source>
        <dbReference type="Proteomes" id="UP001175271"/>
    </source>
</evidence>
<evidence type="ECO:0000313" key="5">
    <source>
        <dbReference type="EMBL" id="KAK0402907.1"/>
    </source>
</evidence>
<feature type="compositionally biased region" description="Pro residues" evidence="2">
    <location>
        <begin position="263"/>
        <end position="277"/>
    </location>
</feature>
<feature type="compositionally biased region" description="Basic and acidic residues" evidence="2">
    <location>
        <begin position="225"/>
        <end position="235"/>
    </location>
</feature>
<dbReference type="EMBL" id="JAUCMV010000004">
    <property type="protein sequence ID" value="KAK0402907.1"/>
    <property type="molecule type" value="Genomic_DNA"/>
</dbReference>
<feature type="region of interest" description="Disordered" evidence="2">
    <location>
        <begin position="446"/>
        <end position="483"/>
    </location>
</feature>
<feature type="transmembrane region" description="Helical" evidence="3">
    <location>
        <begin position="373"/>
        <end position="390"/>
    </location>
</feature>
<name>A0AA39HBS0_9BILA</name>
<feature type="transmembrane region" description="Helical" evidence="3">
    <location>
        <begin position="188"/>
        <end position="207"/>
    </location>
</feature>
<evidence type="ECO:0000256" key="2">
    <source>
        <dbReference type="SAM" id="MobiDB-lite"/>
    </source>
</evidence>
<proteinExistence type="predicted"/>
<keyword evidence="3" id="KW-1133">Transmembrane helix</keyword>
<keyword evidence="6" id="KW-1185">Reference proteome</keyword>
<protein>
    <recommendedName>
        <fullName evidence="7">C2H2-type domain-containing protein</fullName>
    </recommendedName>
</protein>
<feature type="signal peptide" evidence="4">
    <location>
        <begin position="1"/>
        <end position="21"/>
    </location>
</feature>
<keyword evidence="1" id="KW-0175">Coiled coil</keyword>
<evidence type="ECO:0000256" key="1">
    <source>
        <dbReference type="SAM" id="Coils"/>
    </source>
</evidence>
<evidence type="ECO:0000256" key="3">
    <source>
        <dbReference type="SAM" id="Phobius"/>
    </source>
</evidence>
<evidence type="ECO:0008006" key="7">
    <source>
        <dbReference type="Google" id="ProtNLM"/>
    </source>
</evidence>
<gene>
    <name evidence="5" type="ORF">QR680_016606</name>
</gene>
<keyword evidence="3" id="KW-0812">Transmembrane</keyword>
<keyword evidence="3" id="KW-0472">Membrane</keyword>
<sequence>MQNAGLLAALLLFAFSVPSESVVCHCRSLFNTCKHSSGNDSLPYSYCEGKHCVLEIPLSMKENRLQYLNSLYFYPFPSCGEEEIEKDECVHLKDYSWRPKKMGYWGMRERICRCKTDLCNVETFPAEWDELNRPTTTTEPPEAMRRRLAEEEEMVRLQRERVKEEARKLKEENKRKEEERFTENLQKVFIPIGLAIFFFTILAIWALRHNHSSCARLTSLERRSGVPRDNVDRPTPRLRAPRYHINRPTPRSNEPTAPSRTLLPPPEVEAVPSAPPQPEEDLPPSYEEVCKNLPGMQERICRCKTDLCNVETFPAEWDELNPTTTTTESPEAMRRREELEARRQQVRVDEEARRRALYEEAVRRKEYYYRMKRIIEVVSFLVTVIIVVTGCARSCSRCRESFCSDPAKSLDHLPAHRIDRPTPSPRTPVRSTPTTVEPNRVLLLPTHDELAPMRPSAPPQHMIEEDLPPSYEEVCRNPPYPLP</sequence>
<feature type="chain" id="PRO_5041353985" description="C2H2-type domain-containing protein" evidence="4">
    <location>
        <begin position="22"/>
        <end position="483"/>
    </location>
</feature>
<dbReference type="AlphaFoldDB" id="A0AA39HBS0"/>
<evidence type="ECO:0000256" key="4">
    <source>
        <dbReference type="SAM" id="SignalP"/>
    </source>
</evidence>
<dbReference type="Proteomes" id="UP001175271">
    <property type="component" value="Unassembled WGS sequence"/>
</dbReference>
<accession>A0AA39HBS0</accession>
<comment type="caution">
    <text evidence="5">The sequence shown here is derived from an EMBL/GenBank/DDBJ whole genome shotgun (WGS) entry which is preliminary data.</text>
</comment>